<proteinExistence type="predicted"/>
<dbReference type="Proteomes" id="UP001381693">
    <property type="component" value="Unassembled WGS sequence"/>
</dbReference>
<gene>
    <name evidence="2" type="ORF">SK128_026444</name>
</gene>
<evidence type="ECO:0000313" key="2">
    <source>
        <dbReference type="EMBL" id="KAK7068713.1"/>
    </source>
</evidence>
<comment type="caution">
    <text evidence="2">The sequence shown here is derived from an EMBL/GenBank/DDBJ whole genome shotgun (WGS) entry which is preliminary data.</text>
</comment>
<protein>
    <submittedName>
        <fullName evidence="2">Uncharacterized protein</fullName>
    </submittedName>
</protein>
<evidence type="ECO:0000313" key="3">
    <source>
        <dbReference type="Proteomes" id="UP001381693"/>
    </source>
</evidence>
<accession>A0AAN8WU01</accession>
<sequence length="85" mass="9516">MGIFPILILARYRSARLPPISADPRKRNEVQVAKSPEVADVPTRRSRIRTHVPGKLSKPRVDLICSFYNCQGLIGVSQSIIFNLS</sequence>
<dbReference type="EMBL" id="JAXCGZ010017146">
    <property type="protein sequence ID" value="KAK7068713.1"/>
    <property type="molecule type" value="Genomic_DNA"/>
</dbReference>
<feature type="region of interest" description="Disordered" evidence="1">
    <location>
        <begin position="25"/>
        <end position="44"/>
    </location>
</feature>
<evidence type="ECO:0000256" key="1">
    <source>
        <dbReference type="SAM" id="MobiDB-lite"/>
    </source>
</evidence>
<reference evidence="2 3" key="1">
    <citation type="submission" date="2023-11" db="EMBL/GenBank/DDBJ databases">
        <title>Halocaridina rubra genome assembly.</title>
        <authorList>
            <person name="Smith C."/>
        </authorList>
    </citation>
    <scope>NUCLEOTIDE SEQUENCE [LARGE SCALE GENOMIC DNA]</scope>
    <source>
        <strain evidence="2">EP-1</strain>
        <tissue evidence="2">Whole</tissue>
    </source>
</reference>
<organism evidence="2 3">
    <name type="scientific">Halocaridina rubra</name>
    <name type="common">Hawaiian red shrimp</name>
    <dbReference type="NCBI Taxonomy" id="373956"/>
    <lineage>
        <taxon>Eukaryota</taxon>
        <taxon>Metazoa</taxon>
        <taxon>Ecdysozoa</taxon>
        <taxon>Arthropoda</taxon>
        <taxon>Crustacea</taxon>
        <taxon>Multicrustacea</taxon>
        <taxon>Malacostraca</taxon>
        <taxon>Eumalacostraca</taxon>
        <taxon>Eucarida</taxon>
        <taxon>Decapoda</taxon>
        <taxon>Pleocyemata</taxon>
        <taxon>Caridea</taxon>
        <taxon>Atyoidea</taxon>
        <taxon>Atyidae</taxon>
        <taxon>Halocaridina</taxon>
    </lineage>
</organism>
<name>A0AAN8WU01_HALRR</name>
<keyword evidence="3" id="KW-1185">Reference proteome</keyword>
<dbReference type="AlphaFoldDB" id="A0AAN8WU01"/>